<dbReference type="GeneID" id="6749569"/>
<dbReference type="OrthoDB" id="1630758at2759"/>
<dbReference type="HOGENOM" id="CLU_1612952_0_0_1"/>
<dbReference type="PhylomeDB" id="B3RK71"/>
<reference evidence="1 2" key="1">
    <citation type="journal article" date="2008" name="Nature">
        <title>The Trichoplax genome and the nature of placozoans.</title>
        <authorList>
            <person name="Srivastava M."/>
            <person name="Begovic E."/>
            <person name="Chapman J."/>
            <person name="Putnam N.H."/>
            <person name="Hellsten U."/>
            <person name="Kawashima T."/>
            <person name="Kuo A."/>
            <person name="Mitros T."/>
            <person name="Salamov A."/>
            <person name="Carpenter M.L."/>
            <person name="Signorovitch A.Y."/>
            <person name="Moreno M.A."/>
            <person name="Kamm K."/>
            <person name="Grimwood J."/>
            <person name="Schmutz J."/>
            <person name="Shapiro H."/>
            <person name="Grigoriev I.V."/>
            <person name="Buss L.W."/>
            <person name="Schierwater B."/>
            <person name="Dellaporta S.L."/>
            <person name="Rokhsar D.S."/>
        </authorList>
    </citation>
    <scope>NUCLEOTIDE SEQUENCE [LARGE SCALE GENOMIC DNA]</scope>
    <source>
        <strain evidence="1 2">Grell-BS-1999</strain>
    </source>
</reference>
<evidence type="ECO:0000313" key="1">
    <source>
        <dbReference type="EMBL" id="EDV29873.1"/>
    </source>
</evidence>
<dbReference type="InParanoid" id="B3RK71"/>
<dbReference type="RefSeq" id="XP_002109075.1">
    <property type="nucleotide sequence ID" value="XM_002109039.1"/>
</dbReference>
<dbReference type="STRING" id="10228.B3RK71"/>
<accession>B3RK71</accession>
<dbReference type="Proteomes" id="UP000009022">
    <property type="component" value="Unassembled WGS sequence"/>
</dbReference>
<sequence length="165" mass="18325">MDSSSQDRINKLNEELQNLADEGGKQLMFYQVEKENSGDDDDTSTTCGAGTISKSRIQIICNKYNKINGVVESIKELNLKQFLYLSQDIMEKLVLAKQESNQNAPLDLSASVIFSEFEQNQSCPLCRDSRGVDDCWILSNPPETSEVAGILISLAEKALDQSHDS</sequence>
<name>B3RK71_TRIAD</name>
<proteinExistence type="predicted"/>
<keyword evidence="2" id="KW-1185">Reference proteome</keyword>
<organism evidence="1 2">
    <name type="scientific">Trichoplax adhaerens</name>
    <name type="common">Trichoplax reptans</name>
    <dbReference type="NCBI Taxonomy" id="10228"/>
    <lineage>
        <taxon>Eukaryota</taxon>
        <taxon>Metazoa</taxon>
        <taxon>Placozoa</taxon>
        <taxon>Uniplacotomia</taxon>
        <taxon>Trichoplacea</taxon>
        <taxon>Trichoplacidae</taxon>
        <taxon>Trichoplax</taxon>
    </lineage>
</organism>
<protein>
    <submittedName>
        <fullName evidence="1">Uncharacterized protein</fullName>
    </submittedName>
</protein>
<dbReference type="CTD" id="6749569"/>
<evidence type="ECO:0000313" key="2">
    <source>
        <dbReference type="Proteomes" id="UP000009022"/>
    </source>
</evidence>
<dbReference type="AlphaFoldDB" id="B3RK71"/>
<dbReference type="FunCoup" id="B3RK71">
    <property type="interactions" value="1105"/>
</dbReference>
<dbReference type="EMBL" id="DS985241">
    <property type="protein sequence ID" value="EDV29873.1"/>
    <property type="molecule type" value="Genomic_DNA"/>
</dbReference>
<dbReference type="KEGG" id="tad:TRIADDRAFT_52738"/>
<gene>
    <name evidence="1" type="ORF">TRIADDRAFT_52738</name>
</gene>